<dbReference type="Gene3D" id="2.60.120.10">
    <property type="entry name" value="Jelly Rolls"/>
    <property type="match status" value="2"/>
</dbReference>
<dbReference type="EMBL" id="CP027666">
    <property type="protein sequence ID" value="AVO33906.1"/>
    <property type="molecule type" value="Genomic_DNA"/>
</dbReference>
<evidence type="ECO:0000259" key="6">
    <source>
        <dbReference type="Pfam" id="PF05726"/>
    </source>
</evidence>
<feature type="domain" description="Pirin N-terminal" evidence="5">
    <location>
        <begin position="21"/>
        <end position="121"/>
    </location>
</feature>
<dbReference type="GO" id="GO:0046872">
    <property type="term" value="F:metal ion binding"/>
    <property type="evidence" value="ECO:0007669"/>
    <property type="project" value="UniProtKB-KW"/>
</dbReference>
<dbReference type="InterPro" id="IPR012093">
    <property type="entry name" value="Pirin"/>
</dbReference>
<comment type="cofactor">
    <cofactor evidence="2">
        <name>Fe cation</name>
        <dbReference type="ChEBI" id="CHEBI:24875"/>
    </cofactor>
    <text evidence="2">Binds 1 Fe cation per subunit.</text>
</comment>
<evidence type="ECO:0000256" key="2">
    <source>
        <dbReference type="PIRSR" id="PIRSR006232-1"/>
    </source>
</evidence>
<dbReference type="InterPro" id="IPR003829">
    <property type="entry name" value="Pirin_N_dom"/>
</dbReference>
<evidence type="ECO:0000313" key="7">
    <source>
        <dbReference type="EMBL" id="AVO33906.1"/>
    </source>
</evidence>
<feature type="binding site" evidence="2">
    <location>
        <position position="61"/>
    </location>
    <ligand>
        <name>Fe cation</name>
        <dbReference type="ChEBI" id="CHEBI:24875"/>
    </ligand>
</feature>
<dbReference type="Pfam" id="PF02678">
    <property type="entry name" value="Pirin"/>
    <property type="match status" value="1"/>
</dbReference>
<gene>
    <name evidence="7" type="ORF">C6570_06315</name>
</gene>
<sequence length="298" mass="32354">MSAPAPIRYPSRTSIVGEDTQIRRALPNRERRMVGAWCFLDHLGPVQFAPGKGMHVGPHPHIGLQTFTWMIEGEVVHRDSLGYEQVIRPGQVNLMTAGRGIAHTEDSAQDGAVMHAAQLWIALPDAEKNREPAFQNYADLPTADAGGWRATVLAGSALGLTAPTQVYSPLVGIDFTAAAAADTVLPLQADFEYGAMVLRGQAELDGEALPTGELLYFPPGRTELRLRCSAAAQVLLLGGRPFGEPIMVWWNFVARTHEEIQQAADDWNAGQRFGTVREGSNAHRLTPPSLDGVHLRPS</sequence>
<evidence type="ECO:0000256" key="1">
    <source>
        <dbReference type="ARBA" id="ARBA00008416"/>
    </source>
</evidence>
<dbReference type="PIRSF" id="PIRSF006232">
    <property type="entry name" value="Pirin"/>
    <property type="match status" value="1"/>
</dbReference>
<dbReference type="Pfam" id="PF05726">
    <property type="entry name" value="Pirin_C"/>
    <property type="match status" value="1"/>
</dbReference>
<protein>
    <submittedName>
        <fullName evidence="7">Pirin</fullName>
    </submittedName>
</protein>
<evidence type="ECO:0000259" key="5">
    <source>
        <dbReference type="Pfam" id="PF02678"/>
    </source>
</evidence>
<dbReference type="InterPro" id="IPR008778">
    <property type="entry name" value="Pirin_C_dom"/>
</dbReference>
<organism evidence="7 8">
    <name type="scientific">Ottowia oryzae</name>
    <dbReference type="NCBI Taxonomy" id="2109914"/>
    <lineage>
        <taxon>Bacteria</taxon>
        <taxon>Pseudomonadati</taxon>
        <taxon>Pseudomonadota</taxon>
        <taxon>Betaproteobacteria</taxon>
        <taxon>Burkholderiales</taxon>
        <taxon>Comamonadaceae</taxon>
        <taxon>Ottowia</taxon>
    </lineage>
</organism>
<dbReference type="PANTHER" id="PTHR13903">
    <property type="entry name" value="PIRIN-RELATED"/>
    <property type="match status" value="1"/>
</dbReference>
<feature type="binding site" evidence="2">
    <location>
        <position position="105"/>
    </location>
    <ligand>
        <name>Fe cation</name>
        <dbReference type="ChEBI" id="CHEBI:24875"/>
    </ligand>
</feature>
<dbReference type="Proteomes" id="UP000239709">
    <property type="component" value="Chromosome"/>
</dbReference>
<feature type="binding site" evidence="2">
    <location>
        <position position="103"/>
    </location>
    <ligand>
        <name>Fe cation</name>
        <dbReference type="ChEBI" id="CHEBI:24875"/>
    </ligand>
</feature>
<feature type="domain" description="Pirin C-terminal" evidence="6">
    <location>
        <begin position="173"/>
        <end position="272"/>
    </location>
</feature>
<feature type="binding site" evidence="2">
    <location>
        <position position="59"/>
    </location>
    <ligand>
        <name>Fe cation</name>
        <dbReference type="ChEBI" id="CHEBI:24875"/>
    </ligand>
</feature>
<dbReference type="AlphaFoldDB" id="A0A2S0MDL4"/>
<evidence type="ECO:0000256" key="3">
    <source>
        <dbReference type="RuleBase" id="RU003457"/>
    </source>
</evidence>
<dbReference type="InterPro" id="IPR014710">
    <property type="entry name" value="RmlC-like_jellyroll"/>
</dbReference>
<keyword evidence="2" id="KW-0479">Metal-binding</keyword>
<dbReference type="OrthoDB" id="321327at2"/>
<dbReference type="RefSeq" id="WP_106702462.1">
    <property type="nucleotide sequence ID" value="NZ_CP027666.1"/>
</dbReference>
<dbReference type="CDD" id="cd02909">
    <property type="entry name" value="cupin_pirin_N"/>
    <property type="match status" value="1"/>
</dbReference>
<name>A0A2S0MDL4_9BURK</name>
<evidence type="ECO:0000313" key="8">
    <source>
        <dbReference type="Proteomes" id="UP000239709"/>
    </source>
</evidence>
<accession>A0A2S0MDL4</accession>
<keyword evidence="8" id="KW-1185">Reference proteome</keyword>
<dbReference type="KEGG" id="otk:C6570_06315"/>
<comment type="similarity">
    <text evidence="1 3">Belongs to the pirin family.</text>
</comment>
<dbReference type="InterPro" id="IPR011051">
    <property type="entry name" value="RmlC_Cupin_sf"/>
</dbReference>
<evidence type="ECO:0000256" key="4">
    <source>
        <dbReference type="SAM" id="MobiDB-lite"/>
    </source>
</evidence>
<proteinExistence type="inferred from homology"/>
<dbReference type="SUPFAM" id="SSF51182">
    <property type="entry name" value="RmlC-like cupins"/>
    <property type="match status" value="1"/>
</dbReference>
<reference evidence="7 8" key="1">
    <citation type="submission" date="2018-03" db="EMBL/GenBank/DDBJ databases">
        <title>Genome sequencing of Ottowia sp.</title>
        <authorList>
            <person name="Kim S.-J."/>
            <person name="Heo J."/>
            <person name="Kwon S.-W."/>
        </authorList>
    </citation>
    <scope>NUCLEOTIDE SEQUENCE [LARGE SCALE GENOMIC DNA]</scope>
    <source>
        <strain evidence="7 8">KADR8-3</strain>
    </source>
</reference>
<feature type="region of interest" description="Disordered" evidence="4">
    <location>
        <begin position="278"/>
        <end position="298"/>
    </location>
</feature>
<dbReference type="PANTHER" id="PTHR13903:SF8">
    <property type="entry name" value="PIRIN"/>
    <property type="match status" value="1"/>
</dbReference>
<keyword evidence="2" id="KW-0408">Iron</keyword>